<accession>A0A382KAL8</accession>
<dbReference type="AlphaFoldDB" id="A0A382KAL8"/>
<feature type="region of interest" description="Disordered" evidence="1">
    <location>
        <begin position="81"/>
        <end position="134"/>
    </location>
</feature>
<protein>
    <submittedName>
        <fullName evidence="2">Uncharacterized protein</fullName>
    </submittedName>
</protein>
<evidence type="ECO:0000313" key="2">
    <source>
        <dbReference type="EMBL" id="SVC21388.1"/>
    </source>
</evidence>
<dbReference type="EMBL" id="UINC01079409">
    <property type="protein sequence ID" value="SVC21388.1"/>
    <property type="molecule type" value="Genomic_DNA"/>
</dbReference>
<feature type="compositionally biased region" description="Polar residues" evidence="1">
    <location>
        <begin position="111"/>
        <end position="123"/>
    </location>
</feature>
<reference evidence="2" key="1">
    <citation type="submission" date="2018-05" db="EMBL/GenBank/DDBJ databases">
        <authorList>
            <person name="Lanie J.A."/>
            <person name="Ng W.-L."/>
            <person name="Kazmierczak K.M."/>
            <person name="Andrzejewski T.M."/>
            <person name="Davidsen T.M."/>
            <person name="Wayne K.J."/>
            <person name="Tettelin H."/>
            <person name="Glass J.I."/>
            <person name="Rusch D."/>
            <person name="Podicherti R."/>
            <person name="Tsui H.-C.T."/>
            <person name="Winkler M.E."/>
        </authorList>
    </citation>
    <scope>NUCLEOTIDE SEQUENCE</scope>
</reference>
<proteinExistence type="predicted"/>
<gene>
    <name evidence="2" type="ORF">METZ01_LOCUS274242</name>
</gene>
<evidence type="ECO:0000256" key="1">
    <source>
        <dbReference type="SAM" id="MobiDB-lite"/>
    </source>
</evidence>
<feature type="compositionally biased region" description="Basic and acidic residues" evidence="1">
    <location>
        <begin position="52"/>
        <end position="66"/>
    </location>
</feature>
<name>A0A382KAL8_9ZZZZ</name>
<organism evidence="2">
    <name type="scientific">marine metagenome</name>
    <dbReference type="NCBI Taxonomy" id="408172"/>
    <lineage>
        <taxon>unclassified sequences</taxon>
        <taxon>metagenomes</taxon>
        <taxon>ecological metagenomes</taxon>
    </lineage>
</organism>
<sequence length="134" mass="14821">MEWIDKLGLVVNTTVPRAWVIPYTRKMHKQVMGLDAQRKGGTLAVKIGKQKGKGESHTGDQNEGRQKFVPYILPEHYKPEKTYTTEPAPIDEPTADGWLGGESLVSPDGTPDTNNNTQEQQLPSDRGGINNIIP</sequence>
<feature type="region of interest" description="Disordered" evidence="1">
    <location>
        <begin position="48"/>
        <end position="68"/>
    </location>
</feature>